<sequence>MKKKEKIEEKYFEDIFYPIKKLWKGVYYLPNVKNTKTCVESIAENYDEVDYITQFENKIKYNEWDL</sequence>
<reference evidence="1 2" key="1">
    <citation type="submission" date="2016-01" db="EMBL/GenBank/DDBJ databases">
        <authorList>
            <person name="McClelland M."/>
            <person name="Jain A."/>
            <person name="Saraogi P."/>
            <person name="Mendelson R."/>
            <person name="Westerman R."/>
            <person name="SanMiguel P."/>
            <person name="Csonka L."/>
        </authorList>
    </citation>
    <scope>NUCLEOTIDE SEQUENCE [LARGE SCALE GENOMIC DNA]</scope>
    <source>
        <strain evidence="1 2">R-53146</strain>
    </source>
</reference>
<proteinExistence type="predicted"/>
<keyword evidence="2" id="KW-1185">Reference proteome</keyword>
<dbReference type="Proteomes" id="UP000182761">
    <property type="component" value="Unassembled WGS sequence"/>
</dbReference>
<gene>
    <name evidence="1" type="ORF">Ga0061079_11912</name>
</gene>
<protein>
    <submittedName>
        <fullName evidence="1">Uncharacterized protein</fullName>
    </submittedName>
</protein>
<accession>A0A110BJW0</accession>
<name>A0A110BJW0_9FLAO</name>
<feature type="non-terminal residue" evidence="1">
    <location>
        <position position="66"/>
    </location>
</feature>
<dbReference type="RefSeq" id="WP_141656265.1">
    <property type="nucleotide sequence ID" value="NZ_FCOR01000019.1"/>
</dbReference>
<dbReference type="EMBL" id="FCOR01000019">
    <property type="protein sequence ID" value="CVK17185.1"/>
    <property type="molecule type" value="Genomic_DNA"/>
</dbReference>
<evidence type="ECO:0000313" key="2">
    <source>
        <dbReference type="Proteomes" id="UP000182761"/>
    </source>
</evidence>
<evidence type="ECO:0000313" key="1">
    <source>
        <dbReference type="EMBL" id="CVK17185.1"/>
    </source>
</evidence>
<organism evidence="1 2">
    <name type="scientific">Apibacter mensalis</name>
    <dbReference type="NCBI Taxonomy" id="1586267"/>
    <lineage>
        <taxon>Bacteria</taxon>
        <taxon>Pseudomonadati</taxon>
        <taxon>Bacteroidota</taxon>
        <taxon>Flavobacteriia</taxon>
        <taxon>Flavobacteriales</taxon>
        <taxon>Weeksellaceae</taxon>
        <taxon>Apibacter</taxon>
    </lineage>
</organism>
<dbReference type="OrthoDB" id="10008080at2"/>
<dbReference type="AlphaFoldDB" id="A0A110BJW0"/>